<evidence type="ECO:0000313" key="3">
    <source>
        <dbReference type="Proteomes" id="UP000324748"/>
    </source>
</evidence>
<accession>A0A5B0MTV3</accession>
<feature type="compositionally biased region" description="Acidic residues" evidence="1">
    <location>
        <begin position="25"/>
        <end position="43"/>
    </location>
</feature>
<evidence type="ECO:0000313" key="2">
    <source>
        <dbReference type="EMBL" id="KAA1079843.1"/>
    </source>
</evidence>
<dbReference type="AlphaFoldDB" id="A0A5B0MTV3"/>
<feature type="region of interest" description="Disordered" evidence="1">
    <location>
        <begin position="1"/>
        <end position="66"/>
    </location>
</feature>
<proteinExistence type="predicted"/>
<dbReference type="Proteomes" id="UP000324748">
    <property type="component" value="Unassembled WGS sequence"/>
</dbReference>
<keyword evidence="3" id="KW-1185">Reference proteome</keyword>
<evidence type="ECO:0000256" key="1">
    <source>
        <dbReference type="SAM" id="MobiDB-lite"/>
    </source>
</evidence>
<feature type="compositionally biased region" description="Polar residues" evidence="1">
    <location>
        <begin position="50"/>
        <end position="66"/>
    </location>
</feature>
<dbReference type="EMBL" id="VSWC01000132">
    <property type="protein sequence ID" value="KAA1079843.1"/>
    <property type="molecule type" value="Genomic_DNA"/>
</dbReference>
<sequence>MSTAEKVVGRSGLSSSGLSATTINNDEEELCDEDNHENSDNDSDFNNHSKITPSLGNSDTISGILT</sequence>
<organism evidence="2 3">
    <name type="scientific">Puccinia graminis f. sp. tritici</name>
    <dbReference type="NCBI Taxonomy" id="56615"/>
    <lineage>
        <taxon>Eukaryota</taxon>
        <taxon>Fungi</taxon>
        <taxon>Dikarya</taxon>
        <taxon>Basidiomycota</taxon>
        <taxon>Pucciniomycotina</taxon>
        <taxon>Pucciniomycetes</taxon>
        <taxon>Pucciniales</taxon>
        <taxon>Pucciniaceae</taxon>
        <taxon>Puccinia</taxon>
    </lineage>
</organism>
<gene>
    <name evidence="2" type="ORF">PGT21_025701</name>
</gene>
<comment type="caution">
    <text evidence="2">The sequence shown here is derived from an EMBL/GenBank/DDBJ whole genome shotgun (WGS) entry which is preliminary data.</text>
</comment>
<protein>
    <submittedName>
        <fullName evidence="2">Uncharacterized protein</fullName>
    </submittedName>
</protein>
<reference evidence="2 3" key="1">
    <citation type="submission" date="2019-05" db="EMBL/GenBank/DDBJ databases">
        <title>Emergence of the Ug99 lineage of the wheat stem rust pathogen through somatic hybridization.</title>
        <authorList>
            <person name="Li F."/>
            <person name="Upadhyaya N.M."/>
            <person name="Sperschneider J."/>
            <person name="Matny O."/>
            <person name="Nguyen-Phuc H."/>
            <person name="Mago R."/>
            <person name="Raley C."/>
            <person name="Miller M.E."/>
            <person name="Silverstein K.A.T."/>
            <person name="Henningsen E."/>
            <person name="Hirsch C.D."/>
            <person name="Visser B."/>
            <person name="Pretorius Z.A."/>
            <person name="Steffenson B.J."/>
            <person name="Schwessinger B."/>
            <person name="Dodds P.N."/>
            <person name="Figueroa M."/>
        </authorList>
    </citation>
    <scope>NUCLEOTIDE SEQUENCE [LARGE SCALE GENOMIC DNA]</scope>
    <source>
        <strain evidence="2">21-0</strain>
    </source>
</reference>
<name>A0A5B0MTV3_PUCGR</name>